<dbReference type="Bgee" id="ENSELUG00000027833">
    <property type="expression patterns" value="Expressed in ovary and 15 other cell types or tissues"/>
</dbReference>
<evidence type="ECO:0000256" key="5">
    <source>
        <dbReference type="ARBA" id="ARBA00023006"/>
    </source>
</evidence>
<accession>A0A6Q2XPG5</accession>
<reference evidence="9" key="1">
    <citation type="journal article" date="2014" name="PLoS ONE">
        <title>The genome and linkage map of the northern pike (Esox lucius): conserved synteny revealed between the salmonid sister group and the Neoteleostei.</title>
        <authorList>
            <person name="Rondeau E.B."/>
            <person name="Minkley D.R."/>
            <person name="Leong J.S."/>
            <person name="Messmer A.M."/>
            <person name="Jantzen J.R."/>
            <person name="von Schalburg K.R."/>
            <person name="Lemon C."/>
            <person name="Bird N.H."/>
            <person name="Koop B.F."/>
        </authorList>
    </citation>
    <scope>NUCLEOTIDE SEQUENCE</scope>
</reference>
<evidence type="ECO:0000256" key="4">
    <source>
        <dbReference type="ARBA" id="ARBA00022786"/>
    </source>
</evidence>
<dbReference type="InParanoid" id="A0A6Q2XPG5"/>
<dbReference type="GO" id="GO:0005829">
    <property type="term" value="C:cytosol"/>
    <property type="evidence" value="ECO:0007669"/>
    <property type="project" value="TreeGrafter"/>
</dbReference>
<sequence length="265" mass="30171">MIACGHSNDQMSSCVLDEETFCRCCQLFLEHSHSLCDGWSWQLVKGSEEGYLRKVALGNVRIRTSSNPNQITDQYIQGASSDQRQGRTSPFTPHKENDDDHNDEQYYDDDDGAVCCMQDSRSSGVIQYEYHILYSYSYQTPVLYFRASTLEGRSLSLEEVWDGVHPNYRQRLQHGPWDTITQQEHPLLGQSFFVLHPCRTEEFMRPVLQAALEEHRQVNYVVTWLSVVGPVVGLDVPLSYCTKVPAPSHTSPSPLQPPALQTQPD</sequence>
<dbReference type="Gene3D" id="3.30.1460.50">
    <property type="match status" value="1"/>
</dbReference>
<dbReference type="GO" id="GO:0000422">
    <property type="term" value="P:autophagy of mitochondrion"/>
    <property type="evidence" value="ECO:0007669"/>
    <property type="project" value="TreeGrafter"/>
</dbReference>
<dbReference type="GO" id="GO:0000045">
    <property type="term" value="P:autophagosome assembly"/>
    <property type="evidence" value="ECO:0007669"/>
    <property type="project" value="TreeGrafter"/>
</dbReference>
<dbReference type="AlphaFoldDB" id="A0A6Q2XPG5"/>
<keyword evidence="3" id="KW-0808">Transferase</keyword>
<protein>
    <recommendedName>
        <fullName evidence="2">Ubiquitin-like-conjugating enzyme ATG10</fullName>
    </recommendedName>
    <alternativeName>
        <fullName evidence="6">Autophagy-related protein 10</fullName>
    </alternativeName>
</protein>
<gene>
    <name evidence="8" type="primary">ATG10</name>
</gene>
<dbReference type="Proteomes" id="UP000265140">
    <property type="component" value="Chromosome 14"/>
</dbReference>
<dbReference type="GeneTree" id="ENSGT00390000000924"/>
<feature type="region of interest" description="Disordered" evidence="7">
    <location>
        <begin position="78"/>
        <end position="104"/>
    </location>
</feature>
<dbReference type="GO" id="GO:0061651">
    <property type="term" value="F:Atg12 conjugating enzyme activity"/>
    <property type="evidence" value="ECO:0007669"/>
    <property type="project" value="TreeGrafter"/>
</dbReference>
<dbReference type="Ensembl" id="ENSELUT00000070897.2">
    <property type="protein sequence ID" value="ENSELUP00000055005.2"/>
    <property type="gene ID" value="ENSELUG00000027833.2"/>
</dbReference>
<evidence type="ECO:0000256" key="7">
    <source>
        <dbReference type="SAM" id="MobiDB-lite"/>
    </source>
</evidence>
<dbReference type="Pfam" id="PF03987">
    <property type="entry name" value="Autophagy_act_C"/>
    <property type="match status" value="1"/>
</dbReference>
<dbReference type="GeneID" id="105015204"/>
<feature type="region of interest" description="Disordered" evidence="7">
    <location>
        <begin position="246"/>
        <end position="265"/>
    </location>
</feature>
<dbReference type="RefSeq" id="XP_019908694.2">
    <property type="nucleotide sequence ID" value="XM_020053135.3"/>
</dbReference>
<reference evidence="8" key="4">
    <citation type="submission" date="2025-09" db="UniProtKB">
        <authorList>
            <consortium name="Ensembl"/>
        </authorList>
    </citation>
    <scope>IDENTIFICATION</scope>
</reference>
<evidence type="ECO:0000256" key="1">
    <source>
        <dbReference type="ARBA" id="ARBA00005696"/>
    </source>
</evidence>
<dbReference type="InterPro" id="IPR007135">
    <property type="entry name" value="Atg3/Atg10"/>
</dbReference>
<dbReference type="GO" id="GO:0032446">
    <property type="term" value="P:protein modification by small protein conjugation"/>
    <property type="evidence" value="ECO:0007669"/>
    <property type="project" value="TreeGrafter"/>
</dbReference>
<comment type="similarity">
    <text evidence="1">Belongs to the ATG10 family.</text>
</comment>
<keyword evidence="5" id="KW-0072">Autophagy</keyword>
<evidence type="ECO:0000313" key="8">
    <source>
        <dbReference type="Ensembl" id="ENSELUP00000055005.2"/>
    </source>
</evidence>
<reference evidence="8" key="3">
    <citation type="submission" date="2025-08" db="UniProtKB">
        <authorList>
            <consortium name="Ensembl"/>
        </authorList>
    </citation>
    <scope>IDENTIFICATION</scope>
</reference>
<evidence type="ECO:0000256" key="3">
    <source>
        <dbReference type="ARBA" id="ARBA00022679"/>
    </source>
</evidence>
<evidence type="ECO:0000313" key="9">
    <source>
        <dbReference type="Proteomes" id="UP000265140"/>
    </source>
</evidence>
<evidence type="ECO:0000256" key="2">
    <source>
        <dbReference type="ARBA" id="ARBA00021099"/>
    </source>
</evidence>
<keyword evidence="4" id="KW-0833">Ubl conjugation pathway</keyword>
<name>A0A6Q2XPG5_ESOLU</name>
<dbReference type="PANTHER" id="PTHR14957:SF1">
    <property type="entry name" value="UBIQUITIN-LIKE-CONJUGATING ENZYME ATG10"/>
    <property type="match status" value="1"/>
</dbReference>
<evidence type="ECO:0000256" key="6">
    <source>
        <dbReference type="ARBA" id="ARBA00029833"/>
    </source>
</evidence>
<keyword evidence="9" id="KW-1185">Reference proteome</keyword>
<reference evidence="8" key="2">
    <citation type="submission" date="2020-02" db="EMBL/GenBank/DDBJ databases">
        <title>Esox lucius (northern pike) genome, fEsoLuc1, primary haplotype.</title>
        <authorList>
            <person name="Myers G."/>
            <person name="Karagic N."/>
            <person name="Meyer A."/>
            <person name="Pippel M."/>
            <person name="Reichard M."/>
            <person name="Winkler S."/>
            <person name="Tracey A."/>
            <person name="Sims Y."/>
            <person name="Howe K."/>
            <person name="Rhie A."/>
            <person name="Formenti G."/>
            <person name="Durbin R."/>
            <person name="Fedrigo O."/>
            <person name="Jarvis E.D."/>
        </authorList>
    </citation>
    <scope>NUCLEOTIDE SEQUENCE [LARGE SCALE GENOMIC DNA]</scope>
</reference>
<feature type="compositionally biased region" description="Polar residues" evidence="7">
    <location>
        <begin position="248"/>
        <end position="265"/>
    </location>
</feature>
<dbReference type="PANTHER" id="PTHR14957">
    <property type="entry name" value="UBIQUITIN-LIKE-CONJUGATING ENZYME ATG10"/>
    <property type="match status" value="1"/>
</dbReference>
<organism evidence="8 9">
    <name type="scientific">Esox lucius</name>
    <name type="common">Northern pike</name>
    <dbReference type="NCBI Taxonomy" id="8010"/>
    <lineage>
        <taxon>Eukaryota</taxon>
        <taxon>Metazoa</taxon>
        <taxon>Chordata</taxon>
        <taxon>Craniata</taxon>
        <taxon>Vertebrata</taxon>
        <taxon>Euteleostomi</taxon>
        <taxon>Actinopterygii</taxon>
        <taxon>Neopterygii</taxon>
        <taxon>Teleostei</taxon>
        <taxon>Protacanthopterygii</taxon>
        <taxon>Esociformes</taxon>
        <taxon>Esocidae</taxon>
        <taxon>Esox</taxon>
    </lineage>
</organism>
<proteinExistence type="inferred from homology"/>
<feature type="compositionally biased region" description="Polar residues" evidence="7">
    <location>
        <begin position="78"/>
        <end position="91"/>
    </location>
</feature>